<keyword evidence="2" id="KW-1185">Reference proteome</keyword>
<organism evidence="1 2">
    <name type="scientific">Halobacillus salinarum</name>
    <dbReference type="NCBI Taxonomy" id="2932257"/>
    <lineage>
        <taxon>Bacteria</taxon>
        <taxon>Bacillati</taxon>
        <taxon>Bacillota</taxon>
        <taxon>Bacilli</taxon>
        <taxon>Bacillales</taxon>
        <taxon>Bacillaceae</taxon>
        <taxon>Halobacillus</taxon>
    </lineage>
</organism>
<evidence type="ECO:0000313" key="2">
    <source>
        <dbReference type="Proteomes" id="UP000831787"/>
    </source>
</evidence>
<name>A0ABY4EP13_9BACI</name>
<protein>
    <recommendedName>
        <fullName evidence="3">Four helix bundle protein</fullName>
    </recommendedName>
</protein>
<dbReference type="Proteomes" id="UP000831787">
    <property type="component" value="Chromosome"/>
</dbReference>
<dbReference type="EMBL" id="CP095073">
    <property type="protein sequence ID" value="UOQ45934.1"/>
    <property type="molecule type" value="Genomic_DNA"/>
</dbReference>
<dbReference type="RefSeq" id="WP_244712875.1">
    <property type="nucleotide sequence ID" value="NZ_CP095073.1"/>
</dbReference>
<evidence type="ECO:0008006" key="3">
    <source>
        <dbReference type="Google" id="ProtNLM"/>
    </source>
</evidence>
<reference evidence="1 2" key="1">
    <citation type="submission" date="2022-04" db="EMBL/GenBank/DDBJ databases">
        <title>Halobacillus sp. isolated from saltern.</title>
        <authorList>
            <person name="Won M."/>
            <person name="Lee C.-M."/>
            <person name="Woen H.-Y."/>
            <person name="Kwon S.-W."/>
        </authorList>
    </citation>
    <scope>NUCLEOTIDE SEQUENCE [LARGE SCALE GENOMIC DNA]</scope>
    <source>
        <strain evidence="1 2">SSBR10-3</strain>
    </source>
</reference>
<accession>A0ABY4EP13</accession>
<evidence type="ECO:0000313" key="1">
    <source>
        <dbReference type="EMBL" id="UOQ45934.1"/>
    </source>
</evidence>
<proteinExistence type="predicted"/>
<sequence length="96" mass="11090">MTKRRSLPEETRSSTTLYAIYLVKKSNEAYRHAKYTAETTPAIAEEICRTCAWICKRCVQTISKWEIDDLEGMKELCKMNAYLCESLIEESKAEGK</sequence>
<gene>
    <name evidence="1" type="ORF">MUN89_08440</name>
</gene>